<evidence type="ECO:0000313" key="4">
    <source>
        <dbReference type="Proteomes" id="UP000887013"/>
    </source>
</evidence>
<reference evidence="3" key="1">
    <citation type="submission" date="2020-08" db="EMBL/GenBank/DDBJ databases">
        <title>Multicomponent nature underlies the extraordinary mechanical properties of spider dragline silk.</title>
        <authorList>
            <person name="Kono N."/>
            <person name="Nakamura H."/>
            <person name="Mori M."/>
            <person name="Yoshida Y."/>
            <person name="Ohtoshi R."/>
            <person name="Malay A.D."/>
            <person name="Moran D.A.P."/>
            <person name="Tomita M."/>
            <person name="Numata K."/>
            <person name="Arakawa K."/>
        </authorList>
    </citation>
    <scope>NUCLEOTIDE SEQUENCE</scope>
</reference>
<dbReference type="Pfam" id="PF07808">
    <property type="entry name" value="RED_N"/>
    <property type="match status" value="1"/>
</dbReference>
<feature type="non-terminal residue" evidence="3">
    <location>
        <position position="1"/>
    </location>
</feature>
<dbReference type="InterPro" id="IPR012916">
    <property type="entry name" value="RED_N"/>
</dbReference>
<dbReference type="EMBL" id="BMAW01041674">
    <property type="protein sequence ID" value="GFS30139.1"/>
    <property type="molecule type" value="Genomic_DNA"/>
</dbReference>
<sequence length="128" mass="14116">IKENVQEYGNESPSDEVLHDTGKEETEDLSVSTVALVALVSTESGNKNVTQRYIYTNKDRKDGVIPDYHNDDIITSAAGCCAVSPDAKSGLDTAERRCQIIQESKFSGGDMEHTYLLSERLRLCSITK</sequence>
<name>A0A8X6M8F6_NEPPI</name>
<proteinExistence type="predicted"/>
<keyword evidence="4" id="KW-1185">Reference proteome</keyword>
<evidence type="ECO:0000313" key="3">
    <source>
        <dbReference type="EMBL" id="GFS30139.1"/>
    </source>
</evidence>
<accession>A0A8X6M8F6</accession>
<evidence type="ECO:0000256" key="1">
    <source>
        <dbReference type="SAM" id="MobiDB-lite"/>
    </source>
</evidence>
<dbReference type="AlphaFoldDB" id="A0A8X6M8F6"/>
<feature type="region of interest" description="Disordered" evidence="1">
    <location>
        <begin position="1"/>
        <end position="26"/>
    </location>
</feature>
<gene>
    <name evidence="3" type="primary">IK_1</name>
    <name evidence="3" type="ORF">NPIL_518211</name>
</gene>
<evidence type="ECO:0000259" key="2">
    <source>
        <dbReference type="Pfam" id="PF07808"/>
    </source>
</evidence>
<organism evidence="3 4">
    <name type="scientific">Nephila pilipes</name>
    <name type="common">Giant wood spider</name>
    <name type="synonym">Nephila maculata</name>
    <dbReference type="NCBI Taxonomy" id="299642"/>
    <lineage>
        <taxon>Eukaryota</taxon>
        <taxon>Metazoa</taxon>
        <taxon>Ecdysozoa</taxon>
        <taxon>Arthropoda</taxon>
        <taxon>Chelicerata</taxon>
        <taxon>Arachnida</taxon>
        <taxon>Araneae</taxon>
        <taxon>Araneomorphae</taxon>
        <taxon>Entelegynae</taxon>
        <taxon>Araneoidea</taxon>
        <taxon>Nephilidae</taxon>
        <taxon>Nephila</taxon>
    </lineage>
</organism>
<dbReference type="Proteomes" id="UP000887013">
    <property type="component" value="Unassembled WGS sequence"/>
</dbReference>
<dbReference type="OrthoDB" id="6430656at2759"/>
<feature type="domain" description="RED-like N-terminal" evidence="2">
    <location>
        <begin position="43"/>
        <end position="116"/>
    </location>
</feature>
<protein>
    <submittedName>
        <fullName evidence="3">Protein Red</fullName>
    </submittedName>
</protein>
<comment type="caution">
    <text evidence="3">The sequence shown here is derived from an EMBL/GenBank/DDBJ whole genome shotgun (WGS) entry which is preliminary data.</text>
</comment>